<dbReference type="AlphaFoldDB" id="A0A0R0C791"/>
<keyword evidence="2" id="KW-1185">Reference proteome</keyword>
<organism evidence="1 2">
    <name type="scientific">Stenotrophomonas terrae</name>
    <dbReference type="NCBI Taxonomy" id="405446"/>
    <lineage>
        <taxon>Bacteria</taxon>
        <taxon>Pseudomonadati</taxon>
        <taxon>Pseudomonadota</taxon>
        <taxon>Gammaproteobacteria</taxon>
        <taxon>Lysobacterales</taxon>
        <taxon>Lysobacteraceae</taxon>
        <taxon>Stenotrophomonas</taxon>
    </lineage>
</organism>
<reference evidence="1 2" key="1">
    <citation type="submission" date="2015-05" db="EMBL/GenBank/DDBJ databases">
        <title>Genome sequencing and analysis of members of genus Stenotrophomonas.</title>
        <authorList>
            <person name="Patil P.P."/>
            <person name="Midha S."/>
            <person name="Patil P.B."/>
        </authorList>
    </citation>
    <scope>NUCLEOTIDE SEQUENCE [LARGE SCALE GENOMIC DNA]</scope>
    <source>
        <strain evidence="1 2">DSM 18941</strain>
    </source>
</reference>
<dbReference type="OrthoDB" id="66828at2"/>
<evidence type="ECO:0000313" key="2">
    <source>
        <dbReference type="Proteomes" id="UP000051863"/>
    </source>
</evidence>
<gene>
    <name evidence="1" type="ORF">ABB27_18740</name>
</gene>
<sequence length="138" mass="15013">MPMSQASPSNPYVVGQLWACQGRHQDEQPTLLINRIDQHPLGGGNIYHVTLDGLKVRHPGVPGGLMTELPHAPVTDQTLQRSQLRLLGQQAPDPAYLKGYGQWREAFDAGNAGSFGVSVATILEIIERQLNGTPLDQP</sequence>
<dbReference type="EMBL" id="LDJJ01000094">
    <property type="protein sequence ID" value="KRG61918.1"/>
    <property type="molecule type" value="Genomic_DNA"/>
</dbReference>
<dbReference type="Proteomes" id="UP000051863">
    <property type="component" value="Unassembled WGS sequence"/>
</dbReference>
<dbReference type="PATRIC" id="fig|405446.3.peg.3954"/>
<proteinExistence type="predicted"/>
<accession>A0A0R0C791</accession>
<protein>
    <submittedName>
        <fullName evidence="1">Uncharacterized protein</fullName>
    </submittedName>
</protein>
<comment type="caution">
    <text evidence="1">The sequence shown here is derived from an EMBL/GenBank/DDBJ whole genome shotgun (WGS) entry which is preliminary data.</text>
</comment>
<evidence type="ECO:0000313" key="1">
    <source>
        <dbReference type="EMBL" id="KRG61918.1"/>
    </source>
</evidence>
<name>A0A0R0C791_9GAMM</name>